<dbReference type="Pfam" id="PF08800">
    <property type="entry name" value="BT4734-like_N"/>
    <property type="match status" value="1"/>
</dbReference>
<name>A0ABW0BXS4_9BACT</name>
<dbReference type="Proteomes" id="UP001596163">
    <property type="component" value="Unassembled WGS sequence"/>
</dbReference>
<dbReference type="EMBL" id="JBHSKS010000005">
    <property type="protein sequence ID" value="MFC5191875.1"/>
    <property type="molecule type" value="Genomic_DNA"/>
</dbReference>
<gene>
    <name evidence="2" type="ORF">ACFPIK_08855</name>
</gene>
<dbReference type="InterPro" id="IPR014907">
    <property type="entry name" value="BT4734-like_N"/>
</dbReference>
<feature type="domain" description="BT4734-like N-terminal" evidence="1">
    <location>
        <begin position="55"/>
        <end position="176"/>
    </location>
</feature>
<comment type="caution">
    <text evidence="2">The sequence shown here is derived from an EMBL/GenBank/DDBJ whole genome shotgun (WGS) entry which is preliminary data.</text>
</comment>
<organism evidence="2 3">
    <name type="scientific">Algoriphagus aquatilis</name>
    <dbReference type="NCBI Taxonomy" id="490186"/>
    <lineage>
        <taxon>Bacteria</taxon>
        <taxon>Pseudomonadati</taxon>
        <taxon>Bacteroidota</taxon>
        <taxon>Cytophagia</taxon>
        <taxon>Cytophagales</taxon>
        <taxon>Cyclobacteriaceae</taxon>
        <taxon>Algoriphagus</taxon>
    </lineage>
</organism>
<proteinExistence type="predicted"/>
<dbReference type="RefSeq" id="WP_377914329.1">
    <property type="nucleotide sequence ID" value="NZ_JBHSKS010000005.1"/>
</dbReference>
<keyword evidence="3" id="KW-1185">Reference proteome</keyword>
<reference evidence="3" key="1">
    <citation type="journal article" date="2019" name="Int. J. Syst. Evol. Microbiol.">
        <title>The Global Catalogue of Microorganisms (GCM) 10K type strain sequencing project: providing services to taxonomists for standard genome sequencing and annotation.</title>
        <authorList>
            <consortium name="The Broad Institute Genomics Platform"/>
            <consortium name="The Broad Institute Genome Sequencing Center for Infectious Disease"/>
            <person name="Wu L."/>
            <person name="Ma J."/>
        </authorList>
    </citation>
    <scope>NUCLEOTIDE SEQUENCE [LARGE SCALE GENOMIC DNA]</scope>
    <source>
        <strain evidence="3">CGMCC 1.7030</strain>
    </source>
</reference>
<evidence type="ECO:0000313" key="3">
    <source>
        <dbReference type="Proteomes" id="UP001596163"/>
    </source>
</evidence>
<protein>
    <submittedName>
        <fullName evidence="2">BT4734/BF3469 family protein</fullName>
    </submittedName>
</protein>
<evidence type="ECO:0000313" key="2">
    <source>
        <dbReference type="EMBL" id="MFC5191875.1"/>
    </source>
</evidence>
<evidence type="ECO:0000259" key="1">
    <source>
        <dbReference type="Pfam" id="PF08800"/>
    </source>
</evidence>
<accession>A0ABW0BXS4</accession>
<sequence>MNKSVLDVEVSCFANYWETKNARPVNLITWLTSEKFRAKVEEIRNTECKSKRDELKGTLPAITPSGKFSKRCESGLIKHSGFIQIDLDRQDNLHIINWYDLKIELMKLPEIAYLGKSVSGTGYWGLIPIPADPEGHKFYFDALEEIFFRNWGIKLDKKPKNIASLRGYSYDNEAHFNHQAKTFLKKKPRIKIPPPIFKIKRNNGSGLEDWVINKLESSQPGEFHSQRLKVGRIAGGLVAAGRLDARILDKLIENYLNNFSTIDDESVQKKEIKALRDGFENGSRSPIYN</sequence>